<comment type="caution">
    <text evidence="1">The sequence shown here is derived from an EMBL/GenBank/DDBJ whole genome shotgun (WGS) entry which is preliminary data.</text>
</comment>
<gene>
    <name evidence="1" type="ORF">E5H86_26525</name>
</gene>
<reference evidence="1 2" key="1">
    <citation type="submission" date="2019-04" db="EMBL/GenBank/DDBJ databases">
        <authorList>
            <consortium name="NARMS: The National Antimicrobial Resistance Monitoring System"/>
        </authorList>
    </citation>
    <scope>NUCLEOTIDE SEQUENCE [LARGE SCALE GENOMIC DNA]</scope>
    <source>
        <strain evidence="1 2">FSIS11919500</strain>
    </source>
</reference>
<dbReference type="AlphaFoldDB" id="A0A8S7IA88"/>
<organism evidence="1 2">
    <name type="scientific">Escherichia coli</name>
    <dbReference type="NCBI Taxonomy" id="562"/>
    <lineage>
        <taxon>Bacteria</taxon>
        <taxon>Pseudomonadati</taxon>
        <taxon>Pseudomonadota</taxon>
        <taxon>Gammaproteobacteria</taxon>
        <taxon>Enterobacterales</taxon>
        <taxon>Enterobacteriaceae</taxon>
        <taxon>Escherichia</taxon>
    </lineage>
</organism>
<dbReference type="Proteomes" id="UP000531916">
    <property type="component" value="Unassembled WGS sequence"/>
</dbReference>
<dbReference type="EMBL" id="AASEPP010000081">
    <property type="protein sequence ID" value="EFC2249263.1"/>
    <property type="molecule type" value="Genomic_DNA"/>
</dbReference>
<evidence type="ECO:0000313" key="2">
    <source>
        <dbReference type="Proteomes" id="UP000531916"/>
    </source>
</evidence>
<name>A0A8S7IA88_ECOLX</name>
<proteinExistence type="predicted"/>
<accession>A0A8S7IA88</accession>
<sequence length="72" mass="7967">MPNYIINKNPQLNGDHEVHDATNGCSYMPASENQIPLGHHSSCHGAVLSAKSRWPEHKINGCYYCCTPCHTS</sequence>
<protein>
    <submittedName>
        <fullName evidence="1">Uncharacterized protein</fullName>
    </submittedName>
</protein>
<evidence type="ECO:0000313" key="1">
    <source>
        <dbReference type="EMBL" id="EFC2249263.1"/>
    </source>
</evidence>